<dbReference type="HOGENOM" id="CLU_1192688_0_0_9"/>
<sequence length="227" mass="22833" precursor="true">MLKHVTLTANASGAAWAAREGLVVMVVDVIDMSTTLEAALDAGALAVLGASPDGAKPPVELNPAAVGRRAAEIALAAGSSVVLVTEPRVGTDEERANNASRVLQGIHQGGAEVSAIIPNLGAETPKICDLAGRVVVAATNTGGVAYDAALAAGAPAVITGTVARTLKKRGSAPAKAAARRAIEAANQFATGISVVAASANSLEDVLAAEYIMKLIIEEGFLAYHNNH</sequence>
<gene>
    <name evidence="1" type="ordered locus">Desca_2078</name>
</gene>
<dbReference type="STRING" id="868595.Desca_2078"/>
<organism evidence="1 2">
    <name type="scientific">Desulfotomaculum nigrificans (strain DSM 14880 / VKM B-2319 / CO-1-SRB)</name>
    <name type="common">Desulfotomaculum carboxydivorans</name>
    <dbReference type="NCBI Taxonomy" id="868595"/>
    <lineage>
        <taxon>Bacteria</taxon>
        <taxon>Bacillati</taxon>
        <taxon>Bacillota</taxon>
        <taxon>Clostridia</taxon>
        <taxon>Eubacteriales</taxon>
        <taxon>Desulfotomaculaceae</taxon>
        <taxon>Desulfotomaculum</taxon>
    </lineage>
</organism>
<dbReference type="KEGG" id="dca:Desca_2078"/>
<protein>
    <recommendedName>
        <fullName evidence="3">2-phosphosulfolactate phosphatase</fullName>
    </recommendedName>
</protein>
<keyword evidence="2" id="KW-1185">Reference proteome</keyword>
<proteinExistence type="predicted"/>
<accession>F6B9M1</accession>
<reference evidence="1" key="1">
    <citation type="submission" date="2011-05" db="EMBL/GenBank/DDBJ databases">
        <title>Complete sequence of Desulfotomaculum carboxydivorans CO-1-SRB.</title>
        <authorList>
            <consortium name="US DOE Joint Genome Institute"/>
            <person name="Lucas S."/>
            <person name="Han J."/>
            <person name="Lapidus A."/>
            <person name="Cheng J.-F."/>
            <person name="Goodwin L."/>
            <person name="Pitluck S."/>
            <person name="Peters L."/>
            <person name="Mikhailova N."/>
            <person name="Lu M."/>
            <person name="Han C."/>
            <person name="Tapia R."/>
            <person name="Land M."/>
            <person name="Hauser L."/>
            <person name="Kyrpides N."/>
            <person name="Ivanova N."/>
            <person name="Pagani I."/>
            <person name="Stams A."/>
            <person name="Plugge C."/>
            <person name="Muyzer G."/>
            <person name="Kuever J."/>
            <person name="Parshina S."/>
            <person name="Ivanova A."/>
            <person name="Nazina T."/>
            <person name="Woyke T."/>
        </authorList>
    </citation>
    <scope>NUCLEOTIDE SEQUENCE [LARGE SCALE GENOMIC DNA]</scope>
    <source>
        <strain evidence="1">CO-1-SRB</strain>
    </source>
</reference>
<evidence type="ECO:0000313" key="1">
    <source>
        <dbReference type="EMBL" id="AEF94917.1"/>
    </source>
</evidence>
<evidence type="ECO:0000313" key="2">
    <source>
        <dbReference type="Proteomes" id="UP000009226"/>
    </source>
</evidence>
<evidence type="ECO:0008006" key="3">
    <source>
        <dbReference type="Google" id="ProtNLM"/>
    </source>
</evidence>
<dbReference type="RefSeq" id="WP_013810533.1">
    <property type="nucleotide sequence ID" value="NC_015565.1"/>
</dbReference>
<dbReference type="EMBL" id="CP002736">
    <property type="protein sequence ID" value="AEF94917.1"/>
    <property type="molecule type" value="Genomic_DNA"/>
</dbReference>
<dbReference type="AlphaFoldDB" id="F6B9M1"/>
<name>F6B9M1_DESCC</name>
<dbReference type="eggNOG" id="ENOG502ZJJK">
    <property type="taxonomic scope" value="Bacteria"/>
</dbReference>
<dbReference type="Proteomes" id="UP000009226">
    <property type="component" value="Chromosome"/>
</dbReference>